<reference evidence="1 2" key="1">
    <citation type="submission" date="2021-03" db="EMBL/GenBank/DDBJ databases">
        <title>Genomic Encyclopedia of Type Strains, Phase IV (KMG-IV): sequencing the most valuable type-strain genomes for metagenomic binning, comparative biology and taxonomic classification.</title>
        <authorList>
            <person name="Goeker M."/>
        </authorList>
    </citation>
    <scope>NUCLEOTIDE SEQUENCE [LARGE SCALE GENOMIC DNA]</scope>
    <source>
        <strain evidence="1 2">DSM 27563</strain>
    </source>
</reference>
<dbReference type="Proteomes" id="UP001519306">
    <property type="component" value="Unassembled WGS sequence"/>
</dbReference>
<name>A0ABS4KGJ5_9FIRM</name>
<dbReference type="EMBL" id="JAGGLJ010000012">
    <property type="protein sequence ID" value="MBP2025759.1"/>
    <property type="molecule type" value="Genomic_DNA"/>
</dbReference>
<evidence type="ECO:0000313" key="2">
    <source>
        <dbReference type="Proteomes" id="UP001519306"/>
    </source>
</evidence>
<accession>A0ABS4KGJ5</accession>
<comment type="caution">
    <text evidence="1">The sequence shown here is derived from an EMBL/GenBank/DDBJ whole genome shotgun (WGS) entry which is preliminary data.</text>
</comment>
<sequence>MNKKLKKNQVIIYKKKFTKEEVKEIGNIIGFLEYIMKKKMKGDNF</sequence>
<dbReference type="RefSeq" id="WP_210061218.1">
    <property type="nucleotide sequence ID" value="NZ_JAGGLJ010000012.1"/>
</dbReference>
<gene>
    <name evidence="1" type="ORF">J2Z71_001306</name>
</gene>
<keyword evidence="2" id="KW-1185">Reference proteome</keyword>
<evidence type="ECO:0000313" key="1">
    <source>
        <dbReference type="EMBL" id="MBP2025759.1"/>
    </source>
</evidence>
<protein>
    <submittedName>
        <fullName evidence="1">Uncharacterized protein</fullName>
    </submittedName>
</protein>
<organism evidence="1 2">
    <name type="scientific">Peptoniphilus stercorisuis</name>
    <dbReference type="NCBI Taxonomy" id="1436965"/>
    <lineage>
        <taxon>Bacteria</taxon>
        <taxon>Bacillati</taxon>
        <taxon>Bacillota</taxon>
        <taxon>Tissierellia</taxon>
        <taxon>Tissierellales</taxon>
        <taxon>Peptoniphilaceae</taxon>
        <taxon>Peptoniphilus</taxon>
    </lineage>
</organism>
<proteinExistence type="predicted"/>